<feature type="compositionally biased region" description="Polar residues" evidence="2">
    <location>
        <begin position="636"/>
        <end position="658"/>
    </location>
</feature>
<dbReference type="PANTHER" id="PTHR23176:SF129">
    <property type="entry name" value="RHO GTPASE ACTIVATING PROTEIN AT 16F, ISOFORM E-RELATED"/>
    <property type="match status" value="1"/>
</dbReference>
<keyword evidence="1" id="KW-0343">GTPase activation</keyword>
<dbReference type="Pfam" id="PF00620">
    <property type="entry name" value="RhoGAP"/>
    <property type="match status" value="1"/>
</dbReference>
<dbReference type="InterPro" id="IPR027267">
    <property type="entry name" value="AH/BAR_dom_sf"/>
</dbReference>
<dbReference type="GO" id="GO:0005737">
    <property type="term" value="C:cytoplasm"/>
    <property type="evidence" value="ECO:0007669"/>
    <property type="project" value="TreeGrafter"/>
</dbReference>
<feature type="compositionally biased region" description="Basic and acidic residues" evidence="2">
    <location>
        <begin position="148"/>
        <end position="167"/>
    </location>
</feature>
<dbReference type="VEuPathDB" id="FungiDB:SeMB42_g07743"/>
<feature type="domain" description="Rho-GAP" evidence="3">
    <location>
        <begin position="281"/>
        <end position="478"/>
    </location>
</feature>
<dbReference type="EMBL" id="QEAN01000611">
    <property type="protein sequence ID" value="TPX31568.1"/>
    <property type="molecule type" value="Genomic_DNA"/>
</dbReference>
<dbReference type="Pfam" id="PF00611">
    <property type="entry name" value="FCH"/>
    <property type="match status" value="1"/>
</dbReference>
<evidence type="ECO:0000256" key="2">
    <source>
        <dbReference type="SAM" id="MobiDB-lite"/>
    </source>
</evidence>
<dbReference type="PROSITE" id="PS50238">
    <property type="entry name" value="RHOGAP"/>
    <property type="match status" value="1"/>
</dbReference>
<evidence type="ECO:0000313" key="5">
    <source>
        <dbReference type="Proteomes" id="UP000317494"/>
    </source>
</evidence>
<dbReference type="GO" id="GO:0007165">
    <property type="term" value="P:signal transduction"/>
    <property type="evidence" value="ECO:0007669"/>
    <property type="project" value="InterPro"/>
</dbReference>
<feature type="compositionally biased region" description="Polar residues" evidence="2">
    <location>
        <begin position="614"/>
        <end position="625"/>
    </location>
</feature>
<comment type="caution">
    <text evidence="4">The sequence shown here is derived from an EMBL/GenBank/DDBJ whole genome shotgun (WGS) entry which is preliminary data.</text>
</comment>
<dbReference type="SUPFAM" id="SSF103657">
    <property type="entry name" value="BAR/IMD domain-like"/>
    <property type="match status" value="1"/>
</dbReference>
<dbReference type="Gene3D" id="1.20.1270.60">
    <property type="entry name" value="Arfaptin homology (AH) domain/BAR domain"/>
    <property type="match status" value="1"/>
</dbReference>
<dbReference type="Proteomes" id="UP000317494">
    <property type="component" value="Unassembled WGS sequence"/>
</dbReference>
<evidence type="ECO:0000256" key="1">
    <source>
        <dbReference type="ARBA" id="ARBA00022468"/>
    </source>
</evidence>
<proteinExistence type="predicted"/>
<dbReference type="STRING" id="286115.A0A507BWN3"/>
<sequence>MVAPSSRVVEPEVAFEKATASGEEANTWLQEYLFERAEIEKDYSDRLRKLQLRFSGRPFPAPKDGTLTKAWDATLKLARELVEHHRALSEKLTTLGANVADGWGKQYGLTRYLLTNEIKSSNLAYKEKTKIMRSLGDRYNAAGAALEQLKKEDPRNSSKISKAESDLRNADQAYRESVIQLKKEKASYDVAGDAFESKWRTLEETRITNTADALSEFVIAEQTLTTNRQTTVNSLSSEVSVIDKVRDINLFTSTFRWPQLSPMSISGPGPRDPTTNQVTSVPLRDLFFNIRLDVAYDRNIPIVLSRCIEAVEARGLEREGIYRVPGKAADKELLTSAFERDEAVVDLTESGPYDVNAIASLVKYYIRQLPEPLFPIDSKDVAEYHRIPEGQKPFWLIQKLQPGPPTHKTRAHQHTMRVLIDHLAKVVEHADMNKMTLVNIATVFAPVIFNTGIEDDSRDTGSRTNLSNIFTRKDGNGLEDKAKEIDTLVLITEDTIRLRHLVFPKLDGAYPHMSISTSSLARRSTASVSSLVGGSSPSLTSAILAATQQPQSSPSTNGVNSPTNNNNPNSNNYSTSNLDTIPARNSPPVPTSASSSQTATYTLSVSAVASIATGTVPSRNGTSQAGAGGKAGAISVSVSPRQSYMTGDTLPSPQSPTS</sequence>
<feature type="region of interest" description="Disordered" evidence="2">
    <location>
        <begin position="546"/>
        <end position="595"/>
    </location>
</feature>
<reference evidence="4 5" key="1">
    <citation type="journal article" date="2019" name="Sci. Rep.">
        <title>Comparative genomics of chytrid fungi reveal insights into the obligate biotrophic and pathogenic lifestyle of Synchytrium endobioticum.</title>
        <authorList>
            <person name="van de Vossenberg B.T.L.H."/>
            <person name="Warris S."/>
            <person name="Nguyen H.D.T."/>
            <person name="van Gent-Pelzer M.P.E."/>
            <person name="Joly D.L."/>
            <person name="van de Geest H.C."/>
            <person name="Bonants P.J.M."/>
            <person name="Smith D.S."/>
            <person name="Levesque C.A."/>
            <person name="van der Lee T.A.J."/>
        </authorList>
    </citation>
    <scope>NUCLEOTIDE SEQUENCE [LARGE SCALE GENOMIC DNA]</scope>
    <source>
        <strain evidence="4 5">MB42</strain>
    </source>
</reference>
<dbReference type="InterPro" id="IPR008936">
    <property type="entry name" value="Rho_GTPase_activation_prot"/>
</dbReference>
<name>A0A507BWN3_9FUNG</name>
<dbReference type="CDD" id="cd00159">
    <property type="entry name" value="RhoGAP"/>
    <property type="match status" value="1"/>
</dbReference>
<dbReference type="GO" id="GO:0005096">
    <property type="term" value="F:GTPase activator activity"/>
    <property type="evidence" value="ECO:0007669"/>
    <property type="project" value="UniProtKB-KW"/>
</dbReference>
<dbReference type="PANTHER" id="PTHR23176">
    <property type="entry name" value="RHO/RAC/CDC GTPASE-ACTIVATING PROTEIN"/>
    <property type="match status" value="1"/>
</dbReference>
<feature type="compositionally biased region" description="Low complexity" evidence="2">
    <location>
        <begin position="552"/>
        <end position="577"/>
    </location>
</feature>
<dbReference type="InterPro" id="IPR000198">
    <property type="entry name" value="RhoGAP_dom"/>
</dbReference>
<dbReference type="AlphaFoldDB" id="A0A507BWN3"/>
<dbReference type="Gene3D" id="1.10.555.10">
    <property type="entry name" value="Rho GTPase activation protein"/>
    <property type="match status" value="1"/>
</dbReference>
<feature type="region of interest" description="Disordered" evidence="2">
    <location>
        <begin position="614"/>
        <end position="658"/>
    </location>
</feature>
<dbReference type="SUPFAM" id="SSF48350">
    <property type="entry name" value="GTPase activation domain, GAP"/>
    <property type="match status" value="1"/>
</dbReference>
<dbReference type="InterPro" id="IPR001060">
    <property type="entry name" value="FCH_dom"/>
</dbReference>
<dbReference type="InterPro" id="IPR050729">
    <property type="entry name" value="Rho-GAP"/>
</dbReference>
<protein>
    <recommendedName>
        <fullName evidence="3">Rho-GAP domain-containing protein</fullName>
    </recommendedName>
</protein>
<gene>
    <name evidence="4" type="ORF">SeMB42_g07743</name>
</gene>
<dbReference type="SMART" id="SM00324">
    <property type="entry name" value="RhoGAP"/>
    <property type="match status" value="1"/>
</dbReference>
<keyword evidence="5" id="KW-1185">Reference proteome</keyword>
<accession>A0A507BWN3</accession>
<organism evidence="4 5">
    <name type="scientific">Synchytrium endobioticum</name>
    <dbReference type="NCBI Taxonomy" id="286115"/>
    <lineage>
        <taxon>Eukaryota</taxon>
        <taxon>Fungi</taxon>
        <taxon>Fungi incertae sedis</taxon>
        <taxon>Chytridiomycota</taxon>
        <taxon>Chytridiomycota incertae sedis</taxon>
        <taxon>Chytridiomycetes</taxon>
        <taxon>Synchytriales</taxon>
        <taxon>Synchytriaceae</taxon>
        <taxon>Synchytrium</taxon>
    </lineage>
</organism>
<feature type="region of interest" description="Disordered" evidence="2">
    <location>
        <begin position="146"/>
        <end position="167"/>
    </location>
</feature>
<evidence type="ECO:0000313" key="4">
    <source>
        <dbReference type="EMBL" id="TPX31568.1"/>
    </source>
</evidence>
<evidence type="ECO:0000259" key="3">
    <source>
        <dbReference type="PROSITE" id="PS50238"/>
    </source>
</evidence>